<accession>A0A3B1ANI4</accession>
<evidence type="ECO:0000313" key="3">
    <source>
        <dbReference type="EMBL" id="VAX07506.1"/>
    </source>
</evidence>
<dbReference type="AlphaFoldDB" id="A0A3B1ANI4"/>
<feature type="transmembrane region" description="Helical" evidence="1">
    <location>
        <begin position="46"/>
        <end position="72"/>
    </location>
</feature>
<dbReference type="PANTHER" id="PTHR40547">
    <property type="entry name" value="SLL0298 PROTEIN"/>
    <property type="match status" value="1"/>
</dbReference>
<keyword evidence="1" id="KW-1133">Transmembrane helix</keyword>
<keyword evidence="1" id="KW-0472">Membrane</keyword>
<evidence type="ECO:0000256" key="1">
    <source>
        <dbReference type="SAM" id="Phobius"/>
    </source>
</evidence>
<dbReference type="PANTHER" id="PTHR40547:SF1">
    <property type="entry name" value="SLL0298 PROTEIN"/>
    <property type="match status" value="1"/>
</dbReference>
<evidence type="ECO:0000259" key="2">
    <source>
        <dbReference type="Pfam" id="PF09835"/>
    </source>
</evidence>
<dbReference type="EMBL" id="UOFY01000017">
    <property type="protein sequence ID" value="VAX07506.1"/>
    <property type="molecule type" value="Genomic_DNA"/>
</dbReference>
<keyword evidence="1" id="KW-0812">Transmembrane</keyword>
<gene>
    <name evidence="3" type="ORF">MNBD_GAMMA25-375</name>
</gene>
<dbReference type="Pfam" id="PF09835">
    <property type="entry name" value="DUF2062"/>
    <property type="match status" value="1"/>
</dbReference>
<protein>
    <recommendedName>
        <fullName evidence="2">DUF2062 domain-containing protein</fullName>
    </recommendedName>
</protein>
<dbReference type="InterPro" id="IPR018639">
    <property type="entry name" value="DUF2062"/>
</dbReference>
<organism evidence="3">
    <name type="scientific">hydrothermal vent metagenome</name>
    <dbReference type="NCBI Taxonomy" id="652676"/>
    <lineage>
        <taxon>unclassified sequences</taxon>
        <taxon>metagenomes</taxon>
        <taxon>ecological metagenomes</taxon>
    </lineage>
</organism>
<sequence length="174" mass="20077">MPKKFIKRYLPDHNKIRNHPQLNRLFGTLLHDPNLLHLNRRSVSGAFAVGLFMAFVPIPLQMLPAAAAAIYFRVNLPISVGMVWVSNPFTMPPLFYFCYKVGNWILQEPVQHIDFVLSIEWLMTELAEIWQPFLLGCIAVGSLSALLGAGTVRLLWRLHIVNHLKERRLRRKKI</sequence>
<feature type="transmembrane region" description="Helical" evidence="1">
    <location>
        <begin position="133"/>
        <end position="156"/>
    </location>
</feature>
<name>A0A3B1ANI4_9ZZZZ</name>
<reference evidence="3" key="1">
    <citation type="submission" date="2018-06" db="EMBL/GenBank/DDBJ databases">
        <authorList>
            <person name="Zhirakovskaya E."/>
        </authorList>
    </citation>
    <scope>NUCLEOTIDE SEQUENCE</scope>
</reference>
<proteinExistence type="predicted"/>
<feature type="domain" description="DUF2062" evidence="2">
    <location>
        <begin position="24"/>
        <end position="162"/>
    </location>
</feature>